<dbReference type="PANTHER" id="PTHR32419">
    <property type="entry name" value="GLUTATHIONYL-HYDROQUINONE REDUCTASE"/>
    <property type="match status" value="1"/>
</dbReference>
<gene>
    <name evidence="3" type="ORF">COHA_000602</name>
</gene>
<dbReference type="SUPFAM" id="SSF52833">
    <property type="entry name" value="Thioredoxin-like"/>
    <property type="match status" value="1"/>
</dbReference>
<dbReference type="InterPro" id="IPR004045">
    <property type="entry name" value="Glutathione_S-Trfase_N"/>
</dbReference>
<dbReference type="InterPro" id="IPR036249">
    <property type="entry name" value="Thioredoxin-like_sf"/>
</dbReference>
<organism evidence="3 4">
    <name type="scientific">Chlorella ohadii</name>
    <dbReference type="NCBI Taxonomy" id="2649997"/>
    <lineage>
        <taxon>Eukaryota</taxon>
        <taxon>Viridiplantae</taxon>
        <taxon>Chlorophyta</taxon>
        <taxon>core chlorophytes</taxon>
        <taxon>Trebouxiophyceae</taxon>
        <taxon>Chlorellales</taxon>
        <taxon>Chlorellaceae</taxon>
        <taxon>Chlorella clade</taxon>
        <taxon>Chlorella</taxon>
    </lineage>
</organism>
<feature type="compositionally biased region" description="Low complexity" evidence="1">
    <location>
        <begin position="430"/>
        <end position="440"/>
    </location>
</feature>
<feature type="region of interest" description="Disordered" evidence="1">
    <location>
        <begin position="406"/>
        <end position="484"/>
    </location>
</feature>
<feature type="compositionally biased region" description="Basic residues" evidence="1">
    <location>
        <begin position="441"/>
        <end position="456"/>
    </location>
</feature>
<dbReference type="Proteomes" id="UP001205105">
    <property type="component" value="Unassembled WGS sequence"/>
</dbReference>
<evidence type="ECO:0000313" key="4">
    <source>
        <dbReference type="Proteomes" id="UP001205105"/>
    </source>
</evidence>
<name>A0AAD5H8X7_9CHLO</name>
<evidence type="ECO:0000259" key="2">
    <source>
        <dbReference type="Pfam" id="PF13409"/>
    </source>
</evidence>
<comment type="caution">
    <text evidence="3">The sequence shown here is derived from an EMBL/GenBank/DDBJ whole genome shotgun (WGS) entry which is preliminary data.</text>
</comment>
<evidence type="ECO:0000313" key="3">
    <source>
        <dbReference type="EMBL" id="KAI7845868.1"/>
    </source>
</evidence>
<dbReference type="AlphaFoldDB" id="A0AAD5H8X7"/>
<dbReference type="Gene3D" id="3.40.30.10">
    <property type="entry name" value="Glutaredoxin"/>
    <property type="match status" value="2"/>
</dbReference>
<reference evidence="3" key="1">
    <citation type="submission" date="2020-11" db="EMBL/GenBank/DDBJ databases">
        <title>Chlorella ohadii genome sequencing and assembly.</title>
        <authorList>
            <person name="Murik O."/>
            <person name="Treves H."/>
            <person name="Kedem I."/>
            <person name="Shotland Y."/>
            <person name="Kaplan A."/>
        </authorList>
    </citation>
    <scope>NUCLEOTIDE SEQUENCE</scope>
    <source>
        <strain evidence="3">1</strain>
    </source>
</reference>
<dbReference type="Gene3D" id="1.20.1050.10">
    <property type="match status" value="2"/>
</dbReference>
<dbReference type="PANTHER" id="PTHR32419:SF6">
    <property type="entry name" value="GLUTATHIONE S-TRANSFERASE OMEGA-LIKE 1-RELATED"/>
    <property type="match status" value="1"/>
</dbReference>
<dbReference type="Pfam" id="PF13409">
    <property type="entry name" value="GST_N_2"/>
    <property type="match status" value="1"/>
</dbReference>
<feature type="domain" description="GST N-terminal" evidence="2">
    <location>
        <begin position="64"/>
        <end position="122"/>
    </location>
</feature>
<feature type="region of interest" description="Disordered" evidence="1">
    <location>
        <begin position="242"/>
        <end position="289"/>
    </location>
</feature>
<dbReference type="EMBL" id="JADXDR010000012">
    <property type="protein sequence ID" value="KAI7845868.1"/>
    <property type="molecule type" value="Genomic_DNA"/>
</dbReference>
<protein>
    <recommendedName>
        <fullName evidence="2">GST N-terminal domain-containing protein</fullName>
    </recommendedName>
</protein>
<accession>A0AAD5H8X7</accession>
<dbReference type="InterPro" id="IPR016639">
    <property type="entry name" value="GST_Omega/GSH"/>
</dbReference>
<evidence type="ECO:0000256" key="1">
    <source>
        <dbReference type="SAM" id="MobiDB-lite"/>
    </source>
</evidence>
<proteinExistence type="predicted"/>
<dbReference type="GO" id="GO:0005737">
    <property type="term" value="C:cytoplasm"/>
    <property type="evidence" value="ECO:0007669"/>
    <property type="project" value="TreeGrafter"/>
</dbReference>
<keyword evidence="4" id="KW-1185">Reference proteome</keyword>
<sequence>MQGMLVKTAKFGWRTAWQTLMTELAPQSKDGQYSRPTYSFQGRLGSPEFPLEPGRYHLYVGNPCPWCHRVLLALVISGLGEYVRQVYDQLSPGFSGRCTAPLLVDKRARRAVCNESSIICSNFAELARPLGGAPAAVELRPPQLVGEIDAWNERIYETVNNGVYKCGFSTTQAGFSRAEAELFATLDELDSLLRWAWLRDVHQLQLPGGGMQIADCFDLDDARRSYFGQLFPLNPGGIVPSGPTAADLGLDVPPASSPGRVSRRRASTSAASRCSAPRSPRPTSTSAFKGLANKNKTNYLAETTEHYVSSNHRCCAERRLLASWVQHARRHGVPSHKVVPWVRRKLGPTVVVLRFRGDGSLGCSVPCVLCQRELTRFDLSVCCFVGQDAADGAPCWYRGRLTDEGAPTPVLTAGQRRTLNLDPGPRRPRQPAAATDPGASRGRRSGRSGSPRKHSPGGRVPSQPPAPAPAQQRERGKARKSRRH</sequence>
<feature type="compositionally biased region" description="Low complexity" evidence="1">
    <location>
        <begin position="267"/>
        <end position="287"/>
    </location>
</feature>
<dbReference type="GO" id="GO:0004364">
    <property type="term" value="F:glutathione transferase activity"/>
    <property type="evidence" value="ECO:0007669"/>
    <property type="project" value="InterPro"/>
</dbReference>